<dbReference type="EMBL" id="MN739590">
    <property type="protein sequence ID" value="QHT14805.1"/>
    <property type="molecule type" value="Genomic_DNA"/>
</dbReference>
<accession>A0A6C0DGU8</accession>
<protein>
    <submittedName>
        <fullName evidence="1">Uncharacterized protein</fullName>
    </submittedName>
</protein>
<sequence length="766" mass="82767">MDASQITKLRQKQNTVVLNRSQTVDSSTMIWRNQIQSSKYIKGVATCTGLRETDVPTEAICPNGNGTFSFGGGGKQMTLATGSTQQYPSVYRGASGSASQTYSSDKILLQKAGRAYCAELITDQDPYTILPKCYTSNTNGPSAANPNPSVNNQDSNPYLPPFDTHYKFKNKLNTLPMPDQNQKHFVKKCGDCVIEPYVPPTHGPWPALIIGDNDNSYVISDSVSYNGLTFTTGTFTGSIRIYNGGITNTTTTDPVITLVQSNTNVQDAFVVVYDKYGVVQWATIIRTRTGVLTQGFGITSDTTGLYISGYFSGQIEYYDGTIYGIVNPVQGTGRGTLTTTNTAALFIIKYNLDGLLQWSTMIDNISANYYTNTIGVKQFAKTGITTNGSQLYVCSYFTAATNVYNANGYSQPTSVQIALTTQNNRQQGLIVQYDTLRGAVQWATRFDSTNTQSTSDALSIVCDAAGVYVGGGFFDTFNYYNTRSTTGTFVSQGTLTNNTLSNTHTSMYVISYSTNGTYQWVNQADSTTINYLSSAISLTLDNAGLYVLVPFQVGLNVYRNPYMGSYGPYTIVTDSTATPETANMAVLKYTINNANIANNGKIAWINKILHIANSSTGVEYYNGFSIVSDSTSVFITGGIINSSLILYNAAAATDPSPSVATLNSINPTQVGDIPILDMFLLRYTTDYGVLQWSTIGGGLLSTTMPYSVSSDYGLVMVSGAAVGPITLYNANRLNQPSVVGGTLTPATNATYYSYVVAFTLEGKYIS</sequence>
<evidence type="ECO:0000313" key="1">
    <source>
        <dbReference type="EMBL" id="QHT14805.1"/>
    </source>
</evidence>
<dbReference type="AlphaFoldDB" id="A0A6C0DGU8"/>
<reference evidence="1" key="1">
    <citation type="journal article" date="2020" name="Nature">
        <title>Giant virus diversity and host interactions through global metagenomics.</title>
        <authorList>
            <person name="Schulz F."/>
            <person name="Roux S."/>
            <person name="Paez-Espino D."/>
            <person name="Jungbluth S."/>
            <person name="Walsh D.A."/>
            <person name="Denef V.J."/>
            <person name="McMahon K.D."/>
            <person name="Konstantinidis K.T."/>
            <person name="Eloe-Fadrosh E.A."/>
            <person name="Kyrpides N.C."/>
            <person name="Woyke T."/>
        </authorList>
    </citation>
    <scope>NUCLEOTIDE SEQUENCE</scope>
    <source>
        <strain evidence="1">GVMAG-M-3300023174-141</strain>
    </source>
</reference>
<name>A0A6C0DGU8_9ZZZZ</name>
<organism evidence="1">
    <name type="scientific">viral metagenome</name>
    <dbReference type="NCBI Taxonomy" id="1070528"/>
    <lineage>
        <taxon>unclassified sequences</taxon>
        <taxon>metagenomes</taxon>
        <taxon>organismal metagenomes</taxon>
    </lineage>
</organism>
<proteinExistence type="predicted"/>